<protein>
    <submittedName>
        <fullName evidence="3">Germinal-center associated nuclear protein</fullName>
    </submittedName>
</protein>
<keyword evidence="2" id="KW-1185">Reference proteome</keyword>
<accession>A0A6J1MH25</accession>
<dbReference type="Gene3D" id="1.25.40.990">
    <property type="match status" value="1"/>
</dbReference>
<evidence type="ECO:0000313" key="2">
    <source>
        <dbReference type="Proteomes" id="UP000504633"/>
    </source>
</evidence>
<dbReference type="GO" id="GO:0005813">
    <property type="term" value="C:centrosome"/>
    <property type="evidence" value="ECO:0007669"/>
    <property type="project" value="TreeGrafter"/>
</dbReference>
<dbReference type="GO" id="GO:0051225">
    <property type="term" value="P:spindle assembly"/>
    <property type="evidence" value="ECO:0007669"/>
    <property type="project" value="TreeGrafter"/>
</dbReference>
<organism evidence="2 3">
    <name type="scientific">Drosophila hydei</name>
    <name type="common">Fruit fly</name>
    <dbReference type="NCBI Taxonomy" id="7224"/>
    <lineage>
        <taxon>Eukaryota</taxon>
        <taxon>Metazoa</taxon>
        <taxon>Ecdysozoa</taxon>
        <taxon>Arthropoda</taxon>
        <taxon>Hexapoda</taxon>
        <taxon>Insecta</taxon>
        <taxon>Pterygota</taxon>
        <taxon>Neoptera</taxon>
        <taxon>Endopterygota</taxon>
        <taxon>Diptera</taxon>
        <taxon>Brachycera</taxon>
        <taxon>Muscomorpha</taxon>
        <taxon>Ephydroidea</taxon>
        <taxon>Drosophilidae</taxon>
        <taxon>Drosophila</taxon>
    </lineage>
</organism>
<dbReference type="AlphaFoldDB" id="A0A6J1MH25"/>
<dbReference type="GO" id="GO:0051298">
    <property type="term" value="P:centrosome duplication"/>
    <property type="evidence" value="ECO:0007669"/>
    <property type="project" value="TreeGrafter"/>
</dbReference>
<name>A0A6J1MH25_DROHY</name>
<dbReference type="GeneID" id="111605680"/>
<dbReference type="OMA" id="IFTHAYN"/>
<dbReference type="Pfam" id="PF03399">
    <property type="entry name" value="SAC3_GANP"/>
    <property type="match status" value="1"/>
</dbReference>
<evidence type="ECO:0000313" key="3">
    <source>
        <dbReference type="RefSeq" id="XP_023180116.1"/>
    </source>
</evidence>
<dbReference type="GO" id="GO:0005634">
    <property type="term" value="C:nucleus"/>
    <property type="evidence" value="ECO:0007669"/>
    <property type="project" value="TreeGrafter"/>
</dbReference>
<dbReference type="InterPro" id="IPR045107">
    <property type="entry name" value="SAC3/GANP/THP3"/>
</dbReference>
<feature type="domain" description="SAC3/GANP/THP3 conserved" evidence="1">
    <location>
        <begin position="14"/>
        <end position="305"/>
    </location>
</feature>
<dbReference type="OrthoDB" id="264795at2759"/>
<dbReference type="PANTHER" id="PTHR12436:SF38">
    <property type="entry name" value="SAC3 DOMAIN-CONTAINING PROTEIN 1"/>
    <property type="match status" value="1"/>
</dbReference>
<dbReference type="Proteomes" id="UP000504633">
    <property type="component" value="Unplaced"/>
</dbReference>
<dbReference type="PANTHER" id="PTHR12436">
    <property type="entry name" value="80 KDA MCM3-ASSOCIATED PROTEIN"/>
    <property type="match status" value="1"/>
</dbReference>
<dbReference type="InterPro" id="IPR005062">
    <property type="entry name" value="SAC3/GANP/THP3_conserved"/>
</dbReference>
<dbReference type="GO" id="GO:0005819">
    <property type="term" value="C:spindle"/>
    <property type="evidence" value="ECO:0007669"/>
    <property type="project" value="TreeGrafter"/>
</dbReference>
<proteinExistence type="predicted"/>
<evidence type="ECO:0000259" key="1">
    <source>
        <dbReference type="Pfam" id="PF03399"/>
    </source>
</evidence>
<gene>
    <name evidence="3" type="primary">LOC111605680</name>
</gene>
<dbReference type="RefSeq" id="XP_023180116.1">
    <property type="nucleotide sequence ID" value="XM_023324348.1"/>
</dbReference>
<reference evidence="3" key="1">
    <citation type="submission" date="2025-08" db="UniProtKB">
        <authorList>
            <consortium name="RefSeq"/>
        </authorList>
    </citation>
    <scope>IDENTIFICATION</scope>
    <source>
        <strain evidence="3">15085-1641.00</strain>
        <tissue evidence="3">Whole body</tissue>
    </source>
</reference>
<sequence length="355" mass="41933">MENTEYIRGSCERFCPDAEAKMRTQKKLLNFFEYKDGQKHVPGVLVKEFTRSAADAKVPKAKDMRTEHCLTKTIEYLLKDIFLDERKPYHLVYDFIFDRLRSVRREIVIQQYNARQTIRLIEPMIMFMAYSRYRLCEEPIDKFDPKICNQHLQECLNVVLCSYDELDEEGQTTSETKPTIREAERRYFIEALYQIFNLGTPEALVRGLMLPAQVRENENFKLAFNICLNYHQGNIYRVMKGLPKLPHIICAVAGAKLQTIRRLLLEIFTHAYNNKQLTVPAAYLLHLTLLEPQLLNEQCRHYSIAQTPDRKALHFIKSDFKSDVETIRVQRETFIDEKLSRVYLPEVLLLKKLWI</sequence>
<dbReference type="KEGG" id="dhe:111605680"/>